<organism evidence="1 2">
    <name type="scientific">Strongylus vulgaris</name>
    <name type="common">Blood worm</name>
    <dbReference type="NCBI Taxonomy" id="40348"/>
    <lineage>
        <taxon>Eukaryota</taxon>
        <taxon>Metazoa</taxon>
        <taxon>Ecdysozoa</taxon>
        <taxon>Nematoda</taxon>
        <taxon>Chromadorea</taxon>
        <taxon>Rhabditida</taxon>
        <taxon>Rhabditina</taxon>
        <taxon>Rhabditomorpha</taxon>
        <taxon>Strongyloidea</taxon>
        <taxon>Strongylidae</taxon>
        <taxon>Strongylus</taxon>
    </lineage>
</organism>
<proteinExistence type="predicted"/>
<dbReference type="OrthoDB" id="10424842at2759"/>
<evidence type="ECO:0000313" key="1">
    <source>
        <dbReference type="EMBL" id="VDM71187.1"/>
    </source>
</evidence>
<keyword evidence="2" id="KW-1185">Reference proteome</keyword>
<evidence type="ECO:0000313" key="2">
    <source>
        <dbReference type="Proteomes" id="UP000270094"/>
    </source>
</evidence>
<reference evidence="1 2" key="1">
    <citation type="submission" date="2018-11" db="EMBL/GenBank/DDBJ databases">
        <authorList>
            <consortium name="Pathogen Informatics"/>
        </authorList>
    </citation>
    <scope>NUCLEOTIDE SEQUENCE [LARGE SCALE GENOMIC DNA]</scope>
</reference>
<accession>A0A3P7J483</accession>
<dbReference type="EMBL" id="UYYB01019221">
    <property type="protein sequence ID" value="VDM71187.1"/>
    <property type="molecule type" value="Genomic_DNA"/>
</dbReference>
<gene>
    <name evidence="1" type="ORF">SVUK_LOCUS6185</name>
</gene>
<sequence>MASLQYVTLISYAIVIRSRICPLVPEAQAEVPNFEKLRLHYDEKYFKVALKKITSSDNQTVFNALMRVTNGIPFLSKLFPKTLQEMLNEGIARAEKTIFAESFSPFKRLHVFDAIKISDTLVEELVSFDLSHTVNAMAEIAELLKRQRFFMKTYLVGKEVMKINGVRIFIDWCELID</sequence>
<dbReference type="AlphaFoldDB" id="A0A3P7J483"/>
<protein>
    <submittedName>
        <fullName evidence="1">Uncharacterized protein</fullName>
    </submittedName>
</protein>
<name>A0A3P7J483_STRVU</name>
<dbReference type="Proteomes" id="UP000270094">
    <property type="component" value="Unassembled WGS sequence"/>
</dbReference>